<evidence type="ECO:0000313" key="4">
    <source>
        <dbReference type="Proteomes" id="UP000446768"/>
    </source>
</evidence>
<proteinExistence type="predicted"/>
<feature type="transmembrane region" description="Helical" evidence="1">
    <location>
        <begin position="148"/>
        <end position="168"/>
    </location>
</feature>
<evidence type="ECO:0000259" key="2">
    <source>
        <dbReference type="Pfam" id="PF14237"/>
    </source>
</evidence>
<reference evidence="3 4" key="1">
    <citation type="submission" date="2019-11" db="EMBL/GenBank/DDBJ databases">
        <title>Novel species isolated from a subtropical stream in China.</title>
        <authorList>
            <person name="Lu H."/>
        </authorList>
    </citation>
    <scope>NUCLEOTIDE SEQUENCE [LARGE SCALE GENOMIC DNA]</scope>
    <source>
        <strain evidence="3 4">FT92W</strain>
    </source>
</reference>
<evidence type="ECO:0000313" key="3">
    <source>
        <dbReference type="EMBL" id="MRV76097.1"/>
    </source>
</evidence>
<feature type="transmembrane region" description="Helical" evidence="1">
    <location>
        <begin position="227"/>
        <end position="243"/>
    </location>
</feature>
<evidence type="ECO:0000256" key="1">
    <source>
        <dbReference type="SAM" id="Phobius"/>
    </source>
</evidence>
<protein>
    <submittedName>
        <fullName evidence="3">DUF4339 domain-containing protein</fullName>
    </submittedName>
</protein>
<accession>A0A7X2LXD5</accession>
<dbReference type="AlphaFoldDB" id="A0A7X2LXD5"/>
<dbReference type="Pfam" id="PF14237">
    <property type="entry name" value="GYF_2"/>
    <property type="match status" value="1"/>
</dbReference>
<feature type="domain" description="GYF" evidence="2">
    <location>
        <begin position="80"/>
        <end position="125"/>
    </location>
</feature>
<keyword evidence="4" id="KW-1185">Reference proteome</keyword>
<dbReference type="EMBL" id="WKJJ01000027">
    <property type="protein sequence ID" value="MRV76097.1"/>
    <property type="molecule type" value="Genomic_DNA"/>
</dbReference>
<keyword evidence="1" id="KW-1133">Transmembrane helix</keyword>
<dbReference type="Proteomes" id="UP000446768">
    <property type="component" value="Unassembled WGS sequence"/>
</dbReference>
<sequence length="245" mass="26956">MARCGFCWPWSPAESATWFCALSSISKLHIIISNVATSQKALAGMSPALNGEFPFLPMHNSGKDMTMEQGEDVHGSGGEWHYELNGARLGPISDAAVRALISEQKLTRNSFVWKKGLADWTTVGNTIFSNEFIESPPPLSGAAIDNSLVWWLAVAPLAGMFLAGFLSGLTQKDIGNFWWVTLALNIVLSTLDEKKLQKAGHDTSRMGSAWLVPVYLYKRAEVLKQKNTYFIVWVVLFCLSLLADA</sequence>
<comment type="caution">
    <text evidence="3">The sequence shown here is derived from an EMBL/GenBank/DDBJ whole genome shotgun (WGS) entry which is preliminary data.</text>
</comment>
<keyword evidence="1" id="KW-0812">Transmembrane</keyword>
<organism evidence="3 4">
    <name type="scientific">Pseudoduganella rivuli</name>
    <dbReference type="NCBI Taxonomy" id="2666085"/>
    <lineage>
        <taxon>Bacteria</taxon>
        <taxon>Pseudomonadati</taxon>
        <taxon>Pseudomonadota</taxon>
        <taxon>Betaproteobacteria</taxon>
        <taxon>Burkholderiales</taxon>
        <taxon>Oxalobacteraceae</taxon>
        <taxon>Telluria group</taxon>
        <taxon>Pseudoduganella</taxon>
    </lineage>
</organism>
<gene>
    <name evidence="3" type="ORF">GJ700_30730</name>
</gene>
<keyword evidence="1" id="KW-0472">Membrane</keyword>
<dbReference type="InterPro" id="IPR025640">
    <property type="entry name" value="GYF_2"/>
</dbReference>
<name>A0A7X2LXD5_9BURK</name>